<reference evidence="2" key="1">
    <citation type="submission" date="2018-05" db="EMBL/GenBank/DDBJ databases">
        <title>Draft genome of Mucuna pruriens seed.</title>
        <authorList>
            <person name="Nnadi N.E."/>
            <person name="Vos R."/>
            <person name="Hasami M.H."/>
            <person name="Devisetty U.K."/>
            <person name="Aguiy J.C."/>
        </authorList>
    </citation>
    <scope>NUCLEOTIDE SEQUENCE [LARGE SCALE GENOMIC DNA]</scope>
    <source>
        <strain evidence="2">JCA_2017</strain>
    </source>
</reference>
<dbReference type="OrthoDB" id="1740642at2759"/>
<evidence type="ECO:0000259" key="1">
    <source>
        <dbReference type="Pfam" id="PF07727"/>
    </source>
</evidence>
<name>A0A371F6J2_MUCPR</name>
<evidence type="ECO:0000313" key="2">
    <source>
        <dbReference type="EMBL" id="RDX73916.1"/>
    </source>
</evidence>
<evidence type="ECO:0000313" key="3">
    <source>
        <dbReference type="Proteomes" id="UP000257109"/>
    </source>
</evidence>
<gene>
    <name evidence="2" type="primary">GIP</name>
    <name evidence="2" type="ORF">CR513_46400</name>
</gene>
<feature type="domain" description="Reverse transcriptase Ty1/copia-type" evidence="1">
    <location>
        <begin position="39"/>
        <end position="93"/>
    </location>
</feature>
<dbReference type="Pfam" id="PF07727">
    <property type="entry name" value="RVT_2"/>
    <property type="match status" value="1"/>
</dbReference>
<protein>
    <submittedName>
        <fullName evidence="2">Copia protein</fullName>
    </submittedName>
</protein>
<sequence length="258" mass="30233">MTCGSWSLFQKKNPLLEQSGYLETNWTKMIRLCIIKQEQGYSQQEGIDFIETFALVAILEEICILLLFATHHNMRLHQMNVNRSFLNGIINEEGTLWTQASTLFLMTNKFQREKVDTTLFHKNYNSHFIIVQIYMDDMIFVDEIYIHQTKYVKELFKKFNLEDCKAMSTPLHPTPILSLDKPDIMFSICLFARYQADPRESHLIIVKHIFRYLKSTTNLGLCYKRSDSTSLNVIVMPTLLEIEQKEKAPMEDAISLDQ</sequence>
<dbReference type="InterPro" id="IPR013103">
    <property type="entry name" value="RVT_2"/>
</dbReference>
<dbReference type="PANTHER" id="PTHR11439">
    <property type="entry name" value="GAG-POL-RELATED RETROTRANSPOSON"/>
    <property type="match status" value="1"/>
</dbReference>
<organism evidence="2 3">
    <name type="scientific">Mucuna pruriens</name>
    <name type="common">Velvet bean</name>
    <name type="synonym">Dolichos pruriens</name>
    <dbReference type="NCBI Taxonomy" id="157652"/>
    <lineage>
        <taxon>Eukaryota</taxon>
        <taxon>Viridiplantae</taxon>
        <taxon>Streptophyta</taxon>
        <taxon>Embryophyta</taxon>
        <taxon>Tracheophyta</taxon>
        <taxon>Spermatophyta</taxon>
        <taxon>Magnoliopsida</taxon>
        <taxon>eudicotyledons</taxon>
        <taxon>Gunneridae</taxon>
        <taxon>Pentapetalae</taxon>
        <taxon>rosids</taxon>
        <taxon>fabids</taxon>
        <taxon>Fabales</taxon>
        <taxon>Fabaceae</taxon>
        <taxon>Papilionoideae</taxon>
        <taxon>50 kb inversion clade</taxon>
        <taxon>NPAAA clade</taxon>
        <taxon>indigoferoid/millettioid clade</taxon>
        <taxon>Phaseoleae</taxon>
        <taxon>Mucuna</taxon>
    </lineage>
</organism>
<dbReference type="STRING" id="157652.A0A371F6J2"/>
<proteinExistence type="predicted"/>
<dbReference type="EMBL" id="QJKJ01010354">
    <property type="protein sequence ID" value="RDX73916.1"/>
    <property type="molecule type" value="Genomic_DNA"/>
</dbReference>
<accession>A0A371F6J2</accession>
<dbReference type="AlphaFoldDB" id="A0A371F6J2"/>
<dbReference type="Proteomes" id="UP000257109">
    <property type="component" value="Unassembled WGS sequence"/>
</dbReference>
<dbReference type="PANTHER" id="PTHR11439:SF442">
    <property type="entry name" value="CYSTEINE-RICH RLK (RECEPTOR-LIKE PROTEIN KINASE) 8"/>
    <property type="match status" value="1"/>
</dbReference>
<keyword evidence="3" id="KW-1185">Reference proteome</keyword>
<feature type="non-terminal residue" evidence="2">
    <location>
        <position position="1"/>
    </location>
</feature>
<comment type="caution">
    <text evidence="2">The sequence shown here is derived from an EMBL/GenBank/DDBJ whole genome shotgun (WGS) entry which is preliminary data.</text>
</comment>